<reference evidence="5" key="2">
    <citation type="submission" date="2021-12" db="EMBL/GenBank/DDBJ databases">
        <title>Resequencing data analysis of finger millet.</title>
        <authorList>
            <person name="Hatakeyama M."/>
            <person name="Aluri S."/>
            <person name="Balachadran M.T."/>
            <person name="Sivarajan S.R."/>
            <person name="Poveda L."/>
            <person name="Shimizu-Inatsugi R."/>
            <person name="Schlapbach R."/>
            <person name="Sreeman S.M."/>
            <person name="Shimizu K.K."/>
        </authorList>
    </citation>
    <scope>NUCLEOTIDE SEQUENCE</scope>
</reference>
<dbReference type="InterPro" id="IPR000300">
    <property type="entry name" value="IPPc"/>
</dbReference>
<dbReference type="Pfam" id="PF22669">
    <property type="entry name" value="Exo_endo_phos2"/>
    <property type="match status" value="1"/>
</dbReference>
<feature type="domain" description="Inositol polyphosphate-related phosphatase" evidence="4">
    <location>
        <begin position="149"/>
        <end position="485"/>
    </location>
</feature>
<dbReference type="GO" id="GO:0046856">
    <property type="term" value="P:phosphatidylinositol dephosphorylation"/>
    <property type="evidence" value="ECO:0007669"/>
    <property type="project" value="InterPro"/>
</dbReference>
<dbReference type="PANTHER" id="PTHR45666:SF56">
    <property type="entry name" value="OS03G0160600 PROTEIN"/>
    <property type="match status" value="1"/>
</dbReference>
<dbReference type="PANTHER" id="PTHR45666">
    <property type="entry name" value="TYPE IV INOSITOL POLYPHOSPHATE 5-PHOSPHATASE 9"/>
    <property type="match status" value="1"/>
</dbReference>
<keyword evidence="6" id="KW-1185">Reference proteome</keyword>
<dbReference type="SUPFAM" id="SSF56219">
    <property type="entry name" value="DNase I-like"/>
    <property type="match status" value="1"/>
</dbReference>
<feature type="region of interest" description="Disordered" evidence="3">
    <location>
        <begin position="72"/>
        <end position="104"/>
    </location>
</feature>
<reference evidence="5" key="1">
    <citation type="journal article" date="2018" name="DNA Res.">
        <title>Multiple hybrid de novo genome assembly of finger millet, an orphan allotetraploid crop.</title>
        <authorList>
            <person name="Hatakeyama M."/>
            <person name="Aluri S."/>
            <person name="Balachadran M.T."/>
            <person name="Sivarajan S.R."/>
            <person name="Patrignani A."/>
            <person name="Gruter S."/>
            <person name="Poveda L."/>
            <person name="Shimizu-Inatsugi R."/>
            <person name="Baeten J."/>
            <person name="Francoijs K.J."/>
            <person name="Nataraja K.N."/>
            <person name="Reddy Y.A.N."/>
            <person name="Phadnis S."/>
            <person name="Ravikumar R.L."/>
            <person name="Schlapbach R."/>
            <person name="Sreeman S.M."/>
            <person name="Shimizu K.K."/>
        </authorList>
    </citation>
    <scope>NUCLEOTIDE SEQUENCE</scope>
</reference>
<gene>
    <name evidence="5" type="primary">gb18652</name>
    <name evidence="5" type="ORF">PR202_gb18652</name>
</gene>
<proteinExistence type="inferred from homology"/>
<dbReference type="InterPro" id="IPR036691">
    <property type="entry name" value="Endo/exonu/phosph_ase_sf"/>
</dbReference>
<comment type="similarity">
    <text evidence="1">Belongs to the inositol polyphosphate 5-phosphatase family.</text>
</comment>
<dbReference type="GO" id="GO:0004445">
    <property type="term" value="F:inositol-polyphosphate 5-phosphatase activity"/>
    <property type="evidence" value="ECO:0007669"/>
    <property type="project" value="InterPro"/>
</dbReference>
<dbReference type="InterPro" id="IPR045849">
    <property type="entry name" value="IP5P_plant"/>
</dbReference>
<dbReference type="SMART" id="SM00128">
    <property type="entry name" value="IPPc"/>
    <property type="match status" value="1"/>
</dbReference>
<feature type="region of interest" description="Disordered" evidence="3">
    <location>
        <begin position="241"/>
        <end position="261"/>
    </location>
</feature>
<evidence type="ECO:0000313" key="6">
    <source>
        <dbReference type="Proteomes" id="UP001054889"/>
    </source>
</evidence>
<keyword evidence="2" id="KW-0378">Hydrolase</keyword>
<accession>A0AAV5F675</accession>
<sequence>MRDGINTTKKSKLSWSKSLVRKWFNIRSKAHDFHADDVAAIGRRGECILAISIDPYPWFTALIAGGGEDEWRGSSFTRREPSMVKKSKTERSSRRSQDHSRRGKIDLDAAEATVMLDYRFQEIVPLNAGNVLGTEDNGPARRWVSLVRRTLNNLPGTSGSGSFRTPSPVPDPVVEIDDDFEGLSSRQNNAPFFHRRSFQAGLSRSLRMEGDILAPQPRLERRYSVCDRAIYGRRPSDYENNYRWGGSSDDENNTGESPSTVYSPMSYGYDIQDDIRNLKVSCVGRGLMGYLGNKGSISISMSLHQTSFCFVCSHLTSGQKEGDEMRRNSDVLEILKKTRFPMVYGQYERSPETILEHDRIIWLGDLNYRIALSYRLVKALVEMRNWKALLEKDQLRIEQRGGRVFVGWNEGNIYFPPTYKYSNNSDKYAGDDMNQKEKKRTPAWCDRILWYGRGLGQLSYVRGESRFSDHRPVYSVFSAEVESINHRRIQKMTSSSSQLDIEELLPYSYGYTDINPYGYTDLNFY</sequence>
<protein>
    <recommendedName>
        <fullName evidence="4">Inositol polyphosphate-related phosphatase domain-containing protein</fullName>
    </recommendedName>
</protein>
<evidence type="ECO:0000259" key="4">
    <source>
        <dbReference type="SMART" id="SM00128"/>
    </source>
</evidence>
<dbReference type="GO" id="GO:0004439">
    <property type="term" value="F:phosphatidylinositol-4,5-bisphosphate 5-phosphatase activity"/>
    <property type="evidence" value="ECO:0007669"/>
    <property type="project" value="TreeGrafter"/>
</dbReference>
<organism evidence="5 6">
    <name type="scientific">Eleusine coracana subsp. coracana</name>
    <dbReference type="NCBI Taxonomy" id="191504"/>
    <lineage>
        <taxon>Eukaryota</taxon>
        <taxon>Viridiplantae</taxon>
        <taxon>Streptophyta</taxon>
        <taxon>Embryophyta</taxon>
        <taxon>Tracheophyta</taxon>
        <taxon>Spermatophyta</taxon>
        <taxon>Magnoliopsida</taxon>
        <taxon>Liliopsida</taxon>
        <taxon>Poales</taxon>
        <taxon>Poaceae</taxon>
        <taxon>PACMAD clade</taxon>
        <taxon>Chloridoideae</taxon>
        <taxon>Cynodonteae</taxon>
        <taxon>Eleusininae</taxon>
        <taxon>Eleusine</taxon>
    </lineage>
</organism>
<comment type="caution">
    <text evidence="5">The sequence shown here is derived from an EMBL/GenBank/DDBJ whole genome shotgun (WGS) entry which is preliminary data.</text>
</comment>
<dbReference type="GO" id="GO:0034485">
    <property type="term" value="F:phosphatidylinositol-3,4,5-trisphosphate 5-phosphatase activity"/>
    <property type="evidence" value="ECO:0007669"/>
    <property type="project" value="TreeGrafter"/>
</dbReference>
<dbReference type="AlphaFoldDB" id="A0AAV5F675"/>
<evidence type="ECO:0000256" key="3">
    <source>
        <dbReference type="SAM" id="MobiDB-lite"/>
    </source>
</evidence>
<dbReference type="EMBL" id="BQKI01000082">
    <property type="protein sequence ID" value="GJN30356.1"/>
    <property type="molecule type" value="Genomic_DNA"/>
</dbReference>
<evidence type="ECO:0000256" key="2">
    <source>
        <dbReference type="ARBA" id="ARBA00022801"/>
    </source>
</evidence>
<evidence type="ECO:0000313" key="5">
    <source>
        <dbReference type="EMBL" id="GJN30356.1"/>
    </source>
</evidence>
<name>A0AAV5F675_ELECO</name>
<evidence type="ECO:0000256" key="1">
    <source>
        <dbReference type="ARBA" id="ARBA00010768"/>
    </source>
</evidence>
<dbReference type="Proteomes" id="UP001054889">
    <property type="component" value="Unassembled WGS sequence"/>
</dbReference>
<dbReference type="Gene3D" id="3.60.10.10">
    <property type="entry name" value="Endonuclease/exonuclease/phosphatase"/>
    <property type="match status" value="1"/>
</dbReference>